<gene>
    <name evidence="1" type="ORF">O0V09_08745</name>
</gene>
<reference evidence="1 2" key="1">
    <citation type="submission" date="2022-12" db="EMBL/GenBank/DDBJ databases">
        <title>Dasania phycosphaerae sp. nov., isolated from particulate material of the south coast of Korea.</title>
        <authorList>
            <person name="Jiang Y."/>
        </authorList>
    </citation>
    <scope>NUCLEOTIDE SEQUENCE [LARGE SCALE GENOMIC DNA]</scope>
    <source>
        <strain evidence="1 2">GY-19</strain>
    </source>
</reference>
<organism evidence="1 2">
    <name type="scientific">Dasania phycosphaerae</name>
    <dbReference type="NCBI Taxonomy" id="2950436"/>
    <lineage>
        <taxon>Bacteria</taxon>
        <taxon>Pseudomonadati</taxon>
        <taxon>Pseudomonadota</taxon>
        <taxon>Gammaproteobacteria</taxon>
        <taxon>Cellvibrionales</taxon>
        <taxon>Spongiibacteraceae</taxon>
        <taxon>Dasania</taxon>
    </lineage>
</organism>
<accession>A0A9J6RMS5</accession>
<evidence type="ECO:0000313" key="1">
    <source>
        <dbReference type="EMBL" id="MCZ0865285.1"/>
    </source>
</evidence>
<proteinExistence type="predicted"/>
<name>A0A9J6RMS5_9GAMM</name>
<evidence type="ECO:0000313" key="2">
    <source>
        <dbReference type="Proteomes" id="UP001069090"/>
    </source>
</evidence>
<protein>
    <submittedName>
        <fullName evidence="1">Uncharacterized protein</fullName>
    </submittedName>
</protein>
<keyword evidence="2" id="KW-1185">Reference proteome</keyword>
<dbReference type="AlphaFoldDB" id="A0A9J6RMS5"/>
<sequence length="182" mass="20940">MSKPFELLCATGFITEAEQQKLRDIALDYWRQGVLEGNPKGPHRYRAKIWGTEYCNDLIKRLGGRIIEFFQLQGCPVDPQLGWIISLIEKGGQVHPHYDKYPYHDEYKAKHVRCNIMVDKENASGNPVIEGQIVDVPERAVWGFFPSEAEHATQLVDVSRPRIVFQFGFVVPEDYHFPHSGK</sequence>
<dbReference type="RefSeq" id="WP_258331432.1">
    <property type="nucleotide sequence ID" value="NZ_JAPTGG010000006.1"/>
</dbReference>
<dbReference type="EMBL" id="JAPTGG010000006">
    <property type="protein sequence ID" value="MCZ0865285.1"/>
    <property type="molecule type" value="Genomic_DNA"/>
</dbReference>
<dbReference type="Proteomes" id="UP001069090">
    <property type="component" value="Unassembled WGS sequence"/>
</dbReference>
<comment type="caution">
    <text evidence="1">The sequence shown here is derived from an EMBL/GenBank/DDBJ whole genome shotgun (WGS) entry which is preliminary data.</text>
</comment>